<proteinExistence type="predicted"/>
<feature type="compositionally biased region" description="Polar residues" evidence="1">
    <location>
        <begin position="22"/>
        <end position="49"/>
    </location>
</feature>
<organism evidence="2 3">
    <name type="scientific">Blattamonas nauphoetae</name>
    <dbReference type="NCBI Taxonomy" id="2049346"/>
    <lineage>
        <taxon>Eukaryota</taxon>
        <taxon>Metamonada</taxon>
        <taxon>Preaxostyla</taxon>
        <taxon>Oxymonadida</taxon>
        <taxon>Blattamonas</taxon>
    </lineage>
</organism>
<sequence>MATIRTTPITPNTPNRTDETDTNTVPRNLVFSSPRTARRTTGTLFASNPSHDTDTRHSSDDSAIRVSLNEQRSVFPSSVDISKHSIGRAVSLVVFVAIRTTAKLHGIR</sequence>
<feature type="compositionally biased region" description="Low complexity" evidence="1">
    <location>
        <begin position="1"/>
        <end position="15"/>
    </location>
</feature>
<comment type="caution">
    <text evidence="2">The sequence shown here is derived from an EMBL/GenBank/DDBJ whole genome shotgun (WGS) entry which is preliminary data.</text>
</comment>
<dbReference type="EMBL" id="JARBJD010000149">
    <property type="protein sequence ID" value="KAK2949800.1"/>
    <property type="molecule type" value="Genomic_DNA"/>
</dbReference>
<protein>
    <submittedName>
        <fullName evidence="2">Uncharacterized protein</fullName>
    </submittedName>
</protein>
<accession>A0ABQ9XF07</accession>
<evidence type="ECO:0000313" key="2">
    <source>
        <dbReference type="EMBL" id="KAK2949800.1"/>
    </source>
</evidence>
<feature type="compositionally biased region" description="Basic and acidic residues" evidence="1">
    <location>
        <begin position="51"/>
        <end position="61"/>
    </location>
</feature>
<feature type="region of interest" description="Disordered" evidence="1">
    <location>
        <begin position="1"/>
        <end position="61"/>
    </location>
</feature>
<name>A0ABQ9XF07_9EUKA</name>
<evidence type="ECO:0000256" key="1">
    <source>
        <dbReference type="SAM" id="MobiDB-lite"/>
    </source>
</evidence>
<evidence type="ECO:0000313" key="3">
    <source>
        <dbReference type="Proteomes" id="UP001281761"/>
    </source>
</evidence>
<gene>
    <name evidence="2" type="ORF">BLNAU_15282</name>
</gene>
<dbReference type="Proteomes" id="UP001281761">
    <property type="component" value="Unassembled WGS sequence"/>
</dbReference>
<keyword evidence="3" id="KW-1185">Reference proteome</keyword>
<reference evidence="2 3" key="1">
    <citation type="journal article" date="2022" name="bioRxiv">
        <title>Genomics of Preaxostyla Flagellates Illuminates Evolutionary Transitions and the Path Towards Mitochondrial Loss.</title>
        <authorList>
            <person name="Novak L.V.F."/>
            <person name="Treitli S.C."/>
            <person name="Pyrih J."/>
            <person name="Halakuc P."/>
            <person name="Pipaliya S.V."/>
            <person name="Vacek V."/>
            <person name="Brzon O."/>
            <person name="Soukal P."/>
            <person name="Eme L."/>
            <person name="Dacks J.B."/>
            <person name="Karnkowska A."/>
            <person name="Elias M."/>
            <person name="Hampl V."/>
        </authorList>
    </citation>
    <scope>NUCLEOTIDE SEQUENCE [LARGE SCALE GENOMIC DNA]</scope>
    <source>
        <strain evidence="2">NAU3</strain>
        <tissue evidence="2">Gut</tissue>
    </source>
</reference>